<sequence>MSKLSEYRDLEKKLNALMERLECLKGNSQLSKEMEFEKRLFSLMNRYSLKKEDLLSFLNSPFGLFANNVSEQKTADGGREGKARKAGRGKTFKA</sequence>
<evidence type="ECO:0000256" key="1">
    <source>
        <dbReference type="SAM" id="MobiDB-lite"/>
    </source>
</evidence>
<feature type="compositionally biased region" description="Basic residues" evidence="1">
    <location>
        <begin position="84"/>
        <end position="94"/>
    </location>
</feature>
<gene>
    <name evidence="2" type="ORF">SAMN05216593_11424</name>
</gene>
<dbReference type="RefSeq" id="WP_073170132.1">
    <property type="nucleotide sequence ID" value="NZ_FRDA01000014.1"/>
</dbReference>
<protein>
    <recommendedName>
        <fullName evidence="4">H-NS histone family protein</fullName>
    </recommendedName>
</protein>
<evidence type="ECO:0000313" key="3">
    <source>
        <dbReference type="Proteomes" id="UP000183983"/>
    </source>
</evidence>
<dbReference type="Proteomes" id="UP000183983">
    <property type="component" value="Unassembled WGS sequence"/>
</dbReference>
<evidence type="ECO:0000313" key="2">
    <source>
        <dbReference type="EMBL" id="SHN21706.1"/>
    </source>
</evidence>
<reference evidence="2 3" key="1">
    <citation type="submission" date="2016-11" db="EMBL/GenBank/DDBJ databases">
        <authorList>
            <person name="Jaros S."/>
            <person name="Januszkiewicz K."/>
            <person name="Wedrychowicz H."/>
        </authorList>
    </citation>
    <scope>NUCLEOTIDE SEQUENCE [LARGE SCALE GENOMIC DNA]</scope>
    <source>
        <strain evidence="2 3">LMG 26898</strain>
    </source>
</reference>
<feature type="region of interest" description="Disordered" evidence="1">
    <location>
        <begin position="73"/>
        <end position="94"/>
    </location>
</feature>
<feature type="compositionally biased region" description="Basic and acidic residues" evidence="1">
    <location>
        <begin position="73"/>
        <end position="83"/>
    </location>
</feature>
<dbReference type="EMBL" id="FRDA01000014">
    <property type="protein sequence ID" value="SHN21706.1"/>
    <property type="molecule type" value="Genomic_DNA"/>
</dbReference>
<name>A0A1M7PW07_9PSED</name>
<evidence type="ECO:0008006" key="4">
    <source>
        <dbReference type="Google" id="ProtNLM"/>
    </source>
</evidence>
<accession>A0A1M7PW07</accession>
<proteinExistence type="predicted"/>
<organism evidence="2 3">
    <name type="scientific">Pseudomonas asturiensis</name>
    <dbReference type="NCBI Taxonomy" id="1190415"/>
    <lineage>
        <taxon>Bacteria</taxon>
        <taxon>Pseudomonadati</taxon>
        <taxon>Pseudomonadota</taxon>
        <taxon>Gammaproteobacteria</taxon>
        <taxon>Pseudomonadales</taxon>
        <taxon>Pseudomonadaceae</taxon>
        <taxon>Pseudomonas</taxon>
    </lineage>
</organism>
<dbReference type="AlphaFoldDB" id="A0A1M7PW07"/>